<evidence type="ECO:0000259" key="1">
    <source>
        <dbReference type="Pfam" id="PF08861"/>
    </source>
</evidence>
<gene>
    <name evidence="2" type="ORF">SSIM_10925</name>
</gene>
<dbReference type="EMBL" id="AXDY01000011">
    <property type="protein sequence ID" value="ERS92665.1"/>
    <property type="molecule type" value="Genomic_DNA"/>
</dbReference>
<reference evidence="2 3" key="1">
    <citation type="journal article" date="2013" name="Genome Announc.">
        <title>Draft Genome Sequence of Staphylococcus simulans UMC-CNS-990, Isolated from a Case of Chronic Bovine Mastitis.</title>
        <authorList>
            <person name="Calcutt M.J."/>
            <person name="Foecking M.F."/>
            <person name="Hsieh H.Y."/>
            <person name="Perry J."/>
            <person name="Stewart G.C."/>
            <person name="Middleton J.R."/>
        </authorList>
    </citation>
    <scope>NUCLEOTIDE SEQUENCE [LARGE SCALE GENOMIC DNA]</scope>
    <source>
        <strain evidence="2 3">UMC-CNS-990</strain>
    </source>
</reference>
<proteinExistence type="predicted"/>
<sequence>MDNIILYAIFSDDKQTITLCDDGYTLFNLKSQKPELFEQKPTLKLLYKYIQTFNVNIDESTEEIYIECVIQNLNESLQSFTQSIFCINNLFNNKTSIQNLSLKDTTNDFLSFNHLTFMN</sequence>
<organism evidence="2 3">
    <name type="scientific">Staphylococcus simulans UMC-CNS-990</name>
    <dbReference type="NCBI Taxonomy" id="1405498"/>
    <lineage>
        <taxon>Bacteria</taxon>
        <taxon>Bacillati</taxon>
        <taxon>Bacillota</taxon>
        <taxon>Bacilli</taxon>
        <taxon>Bacillales</taxon>
        <taxon>Staphylococcaceae</taxon>
        <taxon>Staphylococcus</taxon>
    </lineage>
</organism>
<name>A0ABN0PAY5_STASI</name>
<dbReference type="Pfam" id="PF08861">
    <property type="entry name" value="DUF1828"/>
    <property type="match status" value="1"/>
</dbReference>
<evidence type="ECO:0000313" key="3">
    <source>
        <dbReference type="Proteomes" id="UP000017131"/>
    </source>
</evidence>
<feature type="domain" description="DUF1828" evidence="1">
    <location>
        <begin position="2"/>
        <end position="85"/>
    </location>
</feature>
<evidence type="ECO:0000313" key="2">
    <source>
        <dbReference type="EMBL" id="ERS92665.1"/>
    </source>
</evidence>
<accession>A0ABN0PAY5</accession>
<dbReference type="Proteomes" id="UP000017131">
    <property type="component" value="Unassembled WGS sequence"/>
</dbReference>
<comment type="caution">
    <text evidence="2">The sequence shown here is derived from an EMBL/GenBank/DDBJ whole genome shotgun (WGS) entry which is preliminary data.</text>
</comment>
<protein>
    <recommendedName>
        <fullName evidence="1">DUF1828 domain-containing protein</fullName>
    </recommendedName>
</protein>
<dbReference type="InterPro" id="IPR014960">
    <property type="entry name" value="DUF1828"/>
</dbReference>
<keyword evidence="3" id="KW-1185">Reference proteome</keyword>